<dbReference type="Gene3D" id="3.30.70.2970">
    <property type="entry name" value="Protein of unknown function (DUF541), domain 2"/>
    <property type="match status" value="1"/>
</dbReference>
<dbReference type="Pfam" id="PF04402">
    <property type="entry name" value="SIMPL"/>
    <property type="match status" value="1"/>
</dbReference>
<keyword evidence="3" id="KW-1185">Reference proteome</keyword>
<keyword evidence="1" id="KW-0732">Signal</keyword>
<evidence type="ECO:0008006" key="4">
    <source>
        <dbReference type="Google" id="ProtNLM"/>
    </source>
</evidence>
<sequence>MKNIATLVLMIISTSLMAQNKAEHTVDVVGEGIVNIVPDEVTITVRVENTGKNAKELKQENDRTVNNVLAFIKSMNIDNKDVSTEYIRLNKNYEYNTKTYTYSANQAIAIKLRDLTKYEVLMNGLLESGINRIDGISFSSSQIKSLESEARKKAISNAKMKATEYASVLDQTIGKAVSISEYRAVNTPMPMYKTMAMDSEGGSSQQTIAPGEMEVSVTVNVSFLLN</sequence>
<dbReference type="PANTHER" id="PTHR34387">
    <property type="entry name" value="SLR1258 PROTEIN"/>
    <property type="match status" value="1"/>
</dbReference>
<dbReference type="Proteomes" id="UP000515514">
    <property type="component" value="Chromosome"/>
</dbReference>
<evidence type="ECO:0000313" key="2">
    <source>
        <dbReference type="EMBL" id="QNJ98970.1"/>
    </source>
</evidence>
<accession>A0A7G8PXA4</accession>
<protein>
    <recommendedName>
        <fullName evidence="4">SIMPL domain-containing protein</fullName>
    </recommendedName>
</protein>
<gene>
    <name evidence="2" type="ORF">ALE3EI_2433</name>
</gene>
<organism evidence="2 3">
    <name type="scientific">Constantimarinum furrinae</name>
    <dbReference type="NCBI Taxonomy" id="2562285"/>
    <lineage>
        <taxon>Bacteria</taxon>
        <taxon>Pseudomonadati</taxon>
        <taxon>Bacteroidota</taxon>
        <taxon>Flavobacteriia</taxon>
        <taxon>Flavobacteriales</taxon>
        <taxon>Flavobacteriaceae</taxon>
        <taxon>Altibacter/Constantimarinum group</taxon>
        <taxon>Constantimarinum</taxon>
    </lineage>
</organism>
<dbReference type="RefSeq" id="WP_186989065.1">
    <property type="nucleotide sequence ID" value="NZ_CP052909.1"/>
</dbReference>
<dbReference type="KEGG" id="alti:ALE3EI_2433"/>
<dbReference type="Gene3D" id="3.30.110.170">
    <property type="entry name" value="Protein of unknown function (DUF541), domain 1"/>
    <property type="match status" value="1"/>
</dbReference>
<dbReference type="InterPro" id="IPR052022">
    <property type="entry name" value="26kDa_periplasmic_antigen"/>
</dbReference>
<dbReference type="EMBL" id="CP052909">
    <property type="protein sequence ID" value="QNJ98970.1"/>
    <property type="molecule type" value="Genomic_DNA"/>
</dbReference>
<feature type="chain" id="PRO_5028930567" description="SIMPL domain-containing protein" evidence="1">
    <location>
        <begin position="19"/>
        <end position="226"/>
    </location>
</feature>
<feature type="signal peptide" evidence="1">
    <location>
        <begin position="1"/>
        <end position="18"/>
    </location>
</feature>
<evidence type="ECO:0000256" key="1">
    <source>
        <dbReference type="SAM" id="SignalP"/>
    </source>
</evidence>
<dbReference type="InterPro" id="IPR007497">
    <property type="entry name" value="SIMPL/DUF541"/>
</dbReference>
<evidence type="ECO:0000313" key="3">
    <source>
        <dbReference type="Proteomes" id="UP000515514"/>
    </source>
</evidence>
<name>A0A7G8PXA4_9FLAO</name>
<proteinExistence type="predicted"/>
<dbReference type="GO" id="GO:0006974">
    <property type="term" value="P:DNA damage response"/>
    <property type="evidence" value="ECO:0007669"/>
    <property type="project" value="TreeGrafter"/>
</dbReference>
<reference evidence="2 3" key="1">
    <citation type="submission" date="2020-04" db="EMBL/GenBank/DDBJ databases">
        <title>Genome sequence of Altibacter aquimarinus strain ALE3EI.</title>
        <authorList>
            <person name="Oh H.-M."/>
            <person name="Jang D."/>
        </authorList>
    </citation>
    <scope>NUCLEOTIDE SEQUENCE [LARGE SCALE GENOMIC DNA]</scope>
    <source>
        <strain evidence="2 3">ALE3EI</strain>
    </source>
</reference>
<dbReference type="AlphaFoldDB" id="A0A7G8PXA4"/>
<dbReference type="PANTHER" id="PTHR34387:SF1">
    <property type="entry name" value="PERIPLASMIC IMMUNOGENIC PROTEIN"/>
    <property type="match status" value="1"/>
</dbReference>